<reference evidence="2" key="2">
    <citation type="submission" date="2021-11" db="EMBL/GenBank/DDBJ databases">
        <authorList>
            <consortium name="Genoscope - CEA"/>
            <person name="William W."/>
        </authorList>
    </citation>
    <scope>NUCLEOTIDE SEQUENCE</scope>
</reference>
<evidence type="ECO:0000313" key="3">
    <source>
        <dbReference type="Proteomes" id="UP000789595"/>
    </source>
</evidence>
<proteinExistence type="predicted"/>
<reference evidence="1" key="1">
    <citation type="submission" date="2021-01" db="EMBL/GenBank/DDBJ databases">
        <authorList>
            <person name="Corre E."/>
            <person name="Pelletier E."/>
            <person name="Niang G."/>
            <person name="Scheremetjew M."/>
            <person name="Finn R."/>
            <person name="Kale V."/>
            <person name="Holt S."/>
            <person name="Cochrane G."/>
            <person name="Meng A."/>
            <person name="Brown T."/>
            <person name="Cohen L."/>
        </authorList>
    </citation>
    <scope>NUCLEOTIDE SEQUENCE</scope>
    <source>
        <strain evidence="1">CCMP1756</strain>
    </source>
</reference>
<name>A0A7S4A729_9STRA</name>
<dbReference type="EMBL" id="CAKKNE010000001">
    <property type="protein sequence ID" value="CAH0364116.1"/>
    <property type="molecule type" value="Genomic_DNA"/>
</dbReference>
<gene>
    <name evidence="1" type="ORF">PCAL00307_LOCUS21299</name>
    <name evidence="2" type="ORF">PECAL_1P04680</name>
</gene>
<keyword evidence="3" id="KW-1185">Reference proteome</keyword>
<protein>
    <submittedName>
        <fullName evidence="1">Uncharacterized protein</fullName>
    </submittedName>
</protein>
<dbReference type="AlphaFoldDB" id="A0A7S4A729"/>
<dbReference type="Proteomes" id="UP000789595">
    <property type="component" value="Unassembled WGS sequence"/>
</dbReference>
<organism evidence="1">
    <name type="scientific">Pelagomonas calceolata</name>
    <dbReference type="NCBI Taxonomy" id="35677"/>
    <lineage>
        <taxon>Eukaryota</taxon>
        <taxon>Sar</taxon>
        <taxon>Stramenopiles</taxon>
        <taxon>Ochrophyta</taxon>
        <taxon>Pelagophyceae</taxon>
        <taxon>Pelagomonadales</taxon>
        <taxon>Pelagomonadaceae</taxon>
        <taxon>Pelagomonas</taxon>
    </lineage>
</organism>
<evidence type="ECO:0000313" key="2">
    <source>
        <dbReference type="EMBL" id="CAH0364116.1"/>
    </source>
</evidence>
<dbReference type="EMBL" id="HBIW01024692">
    <property type="protein sequence ID" value="CAE0705849.1"/>
    <property type="molecule type" value="Transcribed_RNA"/>
</dbReference>
<accession>A0A7S4A729</accession>
<evidence type="ECO:0000313" key="1">
    <source>
        <dbReference type="EMBL" id="CAE0705849.1"/>
    </source>
</evidence>
<sequence length="150" mass="16848">MSDWHLSRSGVNAIAQARPRNGRKYAPPPRRATAAVADADMATEAFDSLGINRPSDGDAFSCSLPELKSVCVGEEECDVGETVRARLLNWLESADPEHVNWDHRGERIFRYDAPSDNVVMSYYGPGGDMLEAKWPWNDAFFALYEWDMMC</sequence>